<dbReference type="InterPro" id="IPR036890">
    <property type="entry name" value="HATPase_C_sf"/>
</dbReference>
<keyword evidence="7" id="KW-0472">Membrane</keyword>
<feature type="transmembrane region" description="Helical" evidence="7">
    <location>
        <begin position="86"/>
        <end position="109"/>
    </location>
</feature>
<reference evidence="9" key="1">
    <citation type="submission" date="2018-12" db="EMBL/GenBank/DDBJ databases">
        <title>Novel natural products biosynthetic potential of the class Ktedonobacteria.</title>
        <authorList>
            <person name="Zheng Y."/>
            <person name="Saitou A."/>
            <person name="Wang C.M."/>
            <person name="Toyoda A."/>
            <person name="Minakuchi Y."/>
            <person name="Sekiguchi Y."/>
            <person name="Ueda K."/>
            <person name="Takano H."/>
            <person name="Sakai Y."/>
            <person name="Yokota A."/>
            <person name="Yabe S."/>
        </authorList>
    </citation>
    <scope>NUCLEOTIDE SEQUENCE</scope>
    <source>
        <strain evidence="9">A3-2</strain>
    </source>
</reference>
<feature type="transmembrane region" description="Helical" evidence="7">
    <location>
        <begin position="328"/>
        <end position="347"/>
    </location>
</feature>
<dbReference type="SMART" id="SM00065">
    <property type="entry name" value="GAF"/>
    <property type="match status" value="2"/>
</dbReference>
<dbReference type="InterPro" id="IPR036097">
    <property type="entry name" value="HisK_dim/P_sf"/>
</dbReference>
<dbReference type="PROSITE" id="PS50109">
    <property type="entry name" value="HIS_KIN"/>
    <property type="match status" value="1"/>
</dbReference>
<dbReference type="GO" id="GO:0000155">
    <property type="term" value="F:phosphorelay sensor kinase activity"/>
    <property type="evidence" value="ECO:0007669"/>
    <property type="project" value="InterPro"/>
</dbReference>
<dbReference type="Pfam" id="PF01590">
    <property type="entry name" value="GAF"/>
    <property type="match status" value="2"/>
</dbReference>
<evidence type="ECO:0000256" key="4">
    <source>
        <dbReference type="ARBA" id="ARBA00022679"/>
    </source>
</evidence>
<dbReference type="SUPFAM" id="SSF55781">
    <property type="entry name" value="GAF domain-like"/>
    <property type="match status" value="2"/>
</dbReference>
<feature type="transmembrane region" description="Helical" evidence="7">
    <location>
        <begin position="55"/>
        <end position="74"/>
    </location>
</feature>
<keyword evidence="4" id="KW-0808">Transferase</keyword>
<dbReference type="Gene3D" id="1.10.287.130">
    <property type="match status" value="1"/>
</dbReference>
<feature type="transmembrane region" description="Helical" evidence="7">
    <location>
        <begin position="353"/>
        <end position="373"/>
    </location>
</feature>
<dbReference type="SUPFAM" id="SSF55874">
    <property type="entry name" value="ATPase domain of HSP90 chaperone/DNA topoisomerase II/histidine kinase"/>
    <property type="match status" value="1"/>
</dbReference>
<evidence type="ECO:0000256" key="5">
    <source>
        <dbReference type="ARBA" id="ARBA00022777"/>
    </source>
</evidence>
<proteinExistence type="predicted"/>
<protein>
    <recommendedName>
        <fullName evidence="2">histidine kinase</fullName>
        <ecNumber evidence="2">2.7.13.3</ecNumber>
    </recommendedName>
</protein>
<keyword evidence="3" id="KW-0597">Phosphoprotein</keyword>
<dbReference type="InterPro" id="IPR005467">
    <property type="entry name" value="His_kinase_dom"/>
</dbReference>
<feature type="transmembrane region" description="Helical" evidence="7">
    <location>
        <begin position="150"/>
        <end position="173"/>
    </location>
</feature>
<dbReference type="FunFam" id="3.30.565.10:FF:000006">
    <property type="entry name" value="Sensor histidine kinase WalK"/>
    <property type="match status" value="1"/>
</dbReference>
<gene>
    <name evidence="9" type="ORF">KTA_10960</name>
</gene>
<evidence type="ECO:0000256" key="6">
    <source>
        <dbReference type="ARBA" id="ARBA00023012"/>
    </source>
</evidence>
<dbReference type="Gene3D" id="3.30.565.10">
    <property type="entry name" value="Histidine kinase-like ATPase, C-terminal domain"/>
    <property type="match status" value="1"/>
</dbReference>
<feature type="transmembrane region" description="Helical" evidence="7">
    <location>
        <begin position="225"/>
        <end position="247"/>
    </location>
</feature>
<dbReference type="Pfam" id="PF00512">
    <property type="entry name" value="HisKA"/>
    <property type="match status" value="1"/>
</dbReference>
<evidence type="ECO:0000256" key="3">
    <source>
        <dbReference type="ARBA" id="ARBA00022553"/>
    </source>
</evidence>
<sequence length="1023" mass="113934">MRTVVTKRLTPSYLQQLYRESSLESGAAALTVLLSLLWMALRLGGSQVTALFADAMYSLCALGAAAQAALTAWRSRYGPLRLTVRYQIAWSLVSFALLLDVLGGLLYFYRDWVGEANTVPSLADVAFLLNYLLVASSQLFILSGFKLRRAILLILLDSLITTLCLLGAIWFFLVGPSYTTLRHNGIDLATLGISLSYPFFDLLLVLASAMLLTLTRVERPLRPSLLLLTVGACSLLWADSWYCYLVLHQSYVSGTPYVDTGWLLFFAALGLTASWQYTTLVRDAYRQHQQTQARSGSQALEEVSLGAGSEDSSLGDYPPDHVLLFQSLLIYLPFIIEIVLTLYSSLIHDGIRAAFLDTLTAAVAICLFLRYLLTDRQNSELLHEREERRQEAERLRLLTAQLSEILELNPLLERIVSLAPTALGCEAAMLFIQEKAPFPDMPASLKVYVATPPAEQVMLWRFEGQHFDVCAALQPYEVEVHQSEVTPEHLPAEIVAWYTHERIQASLVIPLMYQEKHLANLVFCSRSDRPFSSTQKTTARAFAEQAATALEHAFLYQEAREQEAFAQALANIATRLNSAIVEPTEIHQIICREGANALDADYVLLYTPDQHGSLFPQAIAVSSGEPASELSEWPVIYEHEYEAQALASPQPLLIPLTHFYQLDPPLAPAPVLLQAGVGAGALAWSQHPPRRQRMYRALSLREMLARRYVPTAILAPLFSRNVAVGLLVLARSLRPGTQERQPLGLPDLPRAQGFAEQAAVAYTNATLYQQLRTAHQQLQELDQLKDQFMITASHELRTPLTAVQGYLELLAQYDEALSPDQRREFLHKTRLACDELVILLNNIMDASRLEVDAGIRPAHIETVAVEDIVQSVVDMMEPQLTQEERIVYLDIPPDLAVQADPVRLRQILRNLAMNALKYSPPGTPITFRARASLDHSALRPCALISVSDRGKGIRPEDQPKLFQRFVRLESDVNSPVRGSGLGLYISRRLVEAMRGRIWVESTGVPGEGATFTIELPLMGGSLN</sequence>
<dbReference type="InterPro" id="IPR003018">
    <property type="entry name" value="GAF"/>
</dbReference>
<dbReference type="Pfam" id="PF02518">
    <property type="entry name" value="HATPase_c"/>
    <property type="match status" value="1"/>
</dbReference>
<feature type="transmembrane region" description="Helical" evidence="7">
    <location>
        <begin position="121"/>
        <end position="143"/>
    </location>
</feature>
<feature type="domain" description="Histidine kinase" evidence="8">
    <location>
        <begin position="791"/>
        <end position="1019"/>
    </location>
</feature>
<comment type="catalytic activity">
    <reaction evidence="1">
        <text>ATP + protein L-histidine = ADP + protein N-phospho-L-histidine.</text>
        <dbReference type="EC" id="2.7.13.3"/>
    </reaction>
</comment>
<dbReference type="InterPro" id="IPR004358">
    <property type="entry name" value="Sig_transdc_His_kin-like_C"/>
</dbReference>
<dbReference type="Gene3D" id="3.30.450.40">
    <property type="match status" value="2"/>
</dbReference>
<name>A0A455SWX8_9CHLR</name>
<dbReference type="SMART" id="SM00388">
    <property type="entry name" value="HisKA"/>
    <property type="match status" value="1"/>
</dbReference>
<dbReference type="EMBL" id="AP019377">
    <property type="protein sequence ID" value="BBH92897.1"/>
    <property type="molecule type" value="Genomic_DNA"/>
</dbReference>
<dbReference type="InterPro" id="IPR050736">
    <property type="entry name" value="Sensor_HK_Regulatory"/>
</dbReference>
<dbReference type="InterPro" id="IPR029016">
    <property type="entry name" value="GAF-like_dom_sf"/>
</dbReference>
<evidence type="ECO:0000256" key="1">
    <source>
        <dbReference type="ARBA" id="ARBA00000085"/>
    </source>
</evidence>
<evidence type="ECO:0000256" key="7">
    <source>
        <dbReference type="SAM" id="Phobius"/>
    </source>
</evidence>
<dbReference type="EC" id="2.7.13.3" evidence="2"/>
<evidence type="ECO:0000256" key="2">
    <source>
        <dbReference type="ARBA" id="ARBA00012438"/>
    </source>
</evidence>
<accession>A0A455SWX8</accession>
<dbReference type="PANTHER" id="PTHR43711">
    <property type="entry name" value="TWO-COMPONENT HISTIDINE KINASE"/>
    <property type="match status" value="1"/>
</dbReference>
<keyword evidence="6" id="KW-0902">Two-component regulatory system</keyword>
<dbReference type="PRINTS" id="PR00344">
    <property type="entry name" value="BCTRLSENSOR"/>
</dbReference>
<feature type="transmembrane region" description="Helical" evidence="7">
    <location>
        <begin position="193"/>
        <end position="213"/>
    </location>
</feature>
<feature type="transmembrane region" description="Helical" evidence="7">
    <location>
        <begin position="21"/>
        <end position="43"/>
    </location>
</feature>
<dbReference type="InterPro" id="IPR003594">
    <property type="entry name" value="HATPase_dom"/>
</dbReference>
<dbReference type="SMART" id="SM00387">
    <property type="entry name" value="HATPase_c"/>
    <property type="match status" value="1"/>
</dbReference>
<dbReference type="SUPFAM" id="SSF47384">
    <property type="entry name" value="Homodimeric domain of signal transducing histidine kinase"/>
    <property type="match status" value="1"/>
</dbReference>
<dbReference type="PANTHER" id="PTHR43711:SF1">
    <property type="entry name" value="HISTIDINE KINASE 1"/>
    <property type="match status" value="1"/>
</dbReference>
<dbReference type="InterPro" id="IPR003661">
    <property type="entry name" value="HisK_dim/P_dom"/>
</dbReference>
<evidence type="ECO:0000313" key="9">
    <source>
        <dbReference type="EMBL" id="BBH92897.1"/>
    </source>
</evidence>
<keyword evidence="7" id="KW-0812">Transmembrane</keyword>
<keyword evidence="7" id="KW-1133">Transmembrane helix</keyword>
<dbReference type="CDD" id="cd00082">
    <property type="entry name" value="HisKA"/>
    <property type="match status" value="1"/>
</dbReference>
<evidence type="ECO:0000259" key="8">
    <source>
        <dbReference type="PROSITE" id="PS50109"/>
    </source>
</evidence>
<dbReference type="AlphaFoldDB" id="A0A455SWX8"/>
<keyword evidence="5" id="KW-0418">Kinase</keyword>
<organism evidence="9">
    <name type="scientific">Thermogemmatispora argillosa</name>
    <dbReference type="NCBI Taxonomy" id="2045280"/>
    <lineage>
        <taxon>Bacteria</taxon>
        <taxon>Bacillati</taxon>
        <taxon>Chloroflexota</taxon>
        <taxon>Ktedonobacteria</taxon>
        <taxon>Thermogemmatisporales</taxon>
        <taxon>Thermogemmatisporaceae</taxon>
        <taxon>Thermogemmatispora</taxon>
    </lineage>
</organism>